<reference evidence="9 10" key="1">
    <citation type="submission" date="2014-12" db="EMBL/GenBank/DDBJ databases">
        <title>Genome assembly of Enhygromyxa salina DSM 15201.</title>
        <authorList>
            <person name="Sharma G."/>
            <person name="Subramanian S."/>
        </authorList>
    </citation>
    <scope>NUCLEOTIDE SEQUENCE [LARGE SCALE GENOMIC DNA]</scope>
    <source>
        <strain evidence="9 10">DSM 15201</strain>
    </source>
</reference>
<feature type="transmembrane region" description="Helical" evidence="7">
    <location>
        <begin position="253"/>
        <end position="271"/>
    </location>
</feature>
<evidence type="ECO:0000256" key="1">
    <source>
        <dbReference type="ARBA" id="ARBA00004651"/>
    </source>
</evidence>
<keyword evidence="5 7" id="KW-1133">Transmembrane helix</keyword>
<keyword evidence="3 7" id="KW-0812">Transmembrane</keyword>
<feature type="transmembrane region" description="Helical" evidence="7">
    <location>
        <begin position="283"/>
        <end position="305"/>
    </location>
</feature>
<dbReference type="GO" id="GO:0005886">
    <property type="term" value="C:plasma membrane"/>
    <property type="evidence" value="ECO:0007669"/>
    <property type="project" value="UniProtKB-SubCell"/>
</dbReference>
<keyword evidence="4" id="KW-0201">Cytochrome c-type biogenesis</keyword>
<dbReference type="InterPro" id="IPR013766">
    <property type="entry name" value="Thioredoxin_domain"/>
</dbReference>
<accession>A0A0C2CUL1</accession>
<feature type="domain" description="Thioredoxin" evidence="8">
    <location>
        <begin position="283"/>
        <end position="443"/>
    </location>
</feature>
<sequence length="454" mass="47240">MTWENLIDPNLLRPLLANASSECGGLGTYAWAFGQGVLVDLTPCVYPLIPVTVAVFGAKGVSKGRALFLAASYVMGMATLYTSLGVGVALAAGGVGFGTWLANPWVVGPLVLVLLALAASMFGAFELQLPSALENKLANVGGAGPFGAFLMGLVSGLVSAPCTGPVLLNLLAYIAVSADRPGGVLYGGSLLFTYALGMGTLFFAVALGASLFKPGPWMDHIKSVFGIALIVMAFYFLRPLSPALSGFVINPQWGLWLGLGLTVAGVAAGAVHRSFHGPLSEKLIKGTAVAVASFGSVLMLNNILYVELTADWHEVQTMDELEAAVARADEAGKPILIDFGASWCNPCHELEAKTFAAPEVEAELAKYELIKIDVSDPSDEQQAMQSAFHAAELPSVVVYTAGSGLGERMADVRAGKPQPEPAVHVTTFIEAPAFLERLSGTGAPDPSAGICQRG</sequence>
<keyword evidence="2" id="KW-1003">Cell membrane</keyword>
<dbReference type="Proteomes" id="UP000031599">
    <property type="component" value="Unassembled WGS sequence"/>
</dbReference>
<protein>
    <submittedName>
        <fullName evidence="9">Cytochrome c-type biogenesis protein DsbD, protein-disulfide reductase</fullName>
    </submittedName>
</protein>
<evidence type="ECO:0000256" key="4">
    <source>
        <dbReference type="ARBA" id="ARBA00022748"/>
    </source>
</evidence>
<comment type="caution">
    <text evidence="9">The sequence shown here is derived from an EMBL/GenBank/DDBJ whole genome shotgun (WGS) entry which is preliminary data.</text>
</comment>
<dbReference type="GO" id="GO:0045454">
    <property type="term" value="P:cell redox homeostasis"/>
    <property type="evidence" value="ECO:0007669"/>
    <property type="project" value="TreeGrafter"/>
</dbReference>
<dbReference type="Pfam" id="PF02683">
    <property type="entry name" value="DsbD_TM"/>
    <property type="match status" value="1"/>
</dbReference>
<comment type="subcellular location">
    <subcellularLocation>
        <location evidence="1">Cell membrane</location>
        <topology evidence="1">Multi-pass membrane protein</topology>
    </subcellularLocation>
</comment>
<dbReference type="RefSeq" id="WP_052553035.1">
    <property type="nucleotide sequence ID" value="NZ_JMCC02000066.1"/>
</dbReference>
<feature type="transmembrane region" description="Helical" evidence="7">
    <location>
        <begin position="146"/>
        <end position="171"/>
    </location>
</feature>
<dbReference type="AlphaFoldDB" id="A0A0C2CUL1"/>
<evidence type="ECO:0000256" key="3">
    <source>
        <dbReference type="ARBA" id="ARBA00022692"/>
    </source>
</evidence>
<feature type="transmembrane region" description="Helical" evidence="7">
    <location>
        <begin position="191"/>
        <end position="212"/>
    </location>
</feature>
<evidence type="ECO:0000259" key="8">
    <source>
        <dbReference type="PROSITE" id="PS51352"/>
    </source>
</evidence>
<evidence type="ECO:0000313" key="10">
    <source>
        <dbReference type="Proteomes" id="UP000031599"/>
    </source>
</evidence>
<feature type="transmembrane region" description="Helical" evidence="7">
    <location>
        <begin position="224"/>
        <end position="241"/>
    </location>
</feature>
<dbReference type="PANTHER" id="PTHR32234">
    <property type="entry name" value="THIOL:DISULFIDE INTERCHANGE PROTEIN DSBD"/>
    <property type="match status" value="1"/>
</dbReference>
<dbReference type="GO" id="GO:0017004">
    <property type="term" value="P:cytochrome complex assembly"/>
    <property type="evidence" value="ECO:0007669"/>
    <property type="project" value="UniProtKB-KW"/>
</dbReference>
<evidence type="ECO:0000256" key="7">
    <source>
        <dbReference type="SAM" id="Phobius"/>
    </source>
</evidence>
<feature type="transmembrane region" description="Helical" evidence="7">
    <location>
        <begin position="66"/>
        <end position="93"/>
    </location>
</feature>
<feature type="transmembrane region" description="Helical" evidence="7">
    <location>
        <begin position="105"/>
        <end position="125"/>
    </location>
</feature>
<dbReference type="Pfam" id="PF13899">
    <property type="entry name" value="Thioredoxin_7"/>
    <property type="match status" value="1"/>
</dbReference>
<dbReference type="PANTHER" id="PTHR32234:SF0">
    <property type="entry name" value="THIOL:DISULFIDE INTERCHANGE PROTEIN DSBD"/>
    <property type="match status" value="1"/>
</dbReference>
<organism evidence="9 10">
    <name type="scientific">Enhygromyxa salina</name>
    <dbReference type="NCBI Taxonomy" id="215803"/>
    <lineage>
        <taxon>Bacteria</taxon>
        <taxon>Pseudomonadati</taxon>
        <taxon>Myxococcota</taxon>
        <taxon>Polyangia</taxon>
        <taxon>Nannocystales</taxon>
        <taxon>Nannocystaceae</taxon>
        <taxon>Enhygromyxa</taxon>
    </lineage>
</organism>
<proteinExistence type="predicted"/>
<dbReference type="PROSITE" id="PS51352">
    <property type="entry name" value="THIOREDOXIN_2"/>
    <property type="match status" value="1"/>
</dbReference>
<dbReference type="SUPFAM" id="SSF52833">
    <property type="entry name" value="Thioredoxin-like"/>
    <property type="match status" value="1"/>
</dbReference>
<evidence type="ECO:0000256" key="2">
    <source>
        <dbReference type="ARBA" id="ARBA00022475"/>
    </source>
</evidence>
<dbReference type="EMBL" id="JMCC02000066">
    <property type="protein sequence ID" value="KIG14811.1"/>
    <property type="molecule type" value="Genomic_DNA"/>
</dbReference>
<keyword evidence="6 7" id="KW-0472">Membrane</keyword>
<evidence type="ECO:0000313" key="9">
    <source>
        <dbReference type="EMBL" id="KIG14811.1"/>
    </source>
</evidence>
<name>A0A0C2CUL1_9BACT</name>
<evidence type="ECO:0000256" key="5">
    <source>
        <dbReference type="ARBA" id="ARBA00022989"/>
    </source>
</evidence>
<dbReference type="InterPro" id="IPR036249">
    <property type="entry name" value="Thioredoxin-like_sf"/>
</dbReference>
<dbReference type="GO" id="GO:0015035">
    <property type="term" value="F:protein-disulfide reductase activity"/>
    <property type="evidence" value="ECO:0007669"/>
    <property type="project" value="TreeGrafter"/>
</dbReference>
<gene>
    <name evidence="9" type="ORF">DB30_06397</name>
</gene>
<dbReference type="InterPro" id="IPR003834">
    <property type="entry name" value="Cyt_c_assmbl_TM_dom"/>
</dbReference>
<dbReference type="Gene3D" id="3.40.30.10">
    <property type="entry name" value="Glutaredoxin"/>
    <property type="match status" value="1"/>
</dbReference>
<evidence type="ECO:0000256" key="6">
    <source>
        <dbReference type="ARBA" id="ARBA00023136"/>
    </source>
</evidence>